<name>A0A6A6UJG3_9PEZI</name>
<evidence type="ECO:0000313" key="2">
    <source>
        <dbReference type="Proteomes" id="UP000799302"/>
    </source>
</evidence>
<reference evidence="1" key="1">
    <citation type="journal article" date="2020" name="Stud. Mycol.">
        <title>101 Dothideomycetes genomes: a test case for predicting lifestyles and emergence of pathogens.</title>
        <authorList>
            <person name="Haridas S."/>
            <person name="Albert R."/>
            <person name="Binder M."/>
            <person name="Bloem J."/>
            <person name="Labutti K."/>
            <person name="Salamov A."/>
            <person name="Andreopoulos B."/>
            <person name="Baker S."/>
            <person name="Barry K."/>
            <person name="Bills G."/>
            <person name="Bluhm B."/>
            <person name="Cannon C."/>
            <person name="Castanera R."/>
            <person name="Culley D."/>
            <person name="Daum C."/>
            <person name="Ezra D."/>
            <person name="Gonzalez J."/>
            <person name="Henrissat B."/>
            <person name="Kuo A."/>
            <person name="Liang C."/>
            <person name="Lipzen A."/>
            <person name="Lutzoni F."/>
            <person name="Magnuson J."/>
            <person name="Mondo S."/>
            <person name="Nolan M."/>
            <person name="Ohm R."/>
            <person name="Pangilinan J."/>
            <person name="Park H.-J."/>
            <person name="Ramirez L."/>
            <person name="Alfaro M."/>
            <person name="Sun H."/>
            <person name="Tritt A."/>
            <person name="Yoshinaga Y."/>
            <person name="Zwiers L.-H."/>
            <person name="Turgeon B."/>
            <person name="Goodwin S."/>
            <person name="Spatafora J."/>
            <person name="Crous P."/>
            <person name="Grigoriev I."/>
        </authorList>
    </citation>
    <scope>NUCLEOTIDE SEQUENCE</scope>
    <source>
        <strain evidence="1">CBS 115976</strain>
    </source>
</reference>
<dbReference type="EMBL" id="MU004232">
    <property type="protein sequence ID" value="KAF2672415.1"/>
    <property type="molecule type" value="Genomic_DNA"/>
</dbReference>
<protein>
    <submittedName>
        <fullName evidence="1">Uncharacterized protein</fullName>
    </submittedName>
</protein>
<dbReference type="AlphaFoldDB" id="A0A6A6UJG3"/>
<accession>A0A6A6UJG3</accession>
<dbReference type="Proteomes" id="UP000799302">
    <property type="component" value="Unassembled WGS sequence"/>
</dbReference>
<feature type="non-terminal residue" evidence="1">
    <location>
        <position position="75"/>
    </location>
</feature>
<organism evidence="1 2">
    <name type="scientific">Microthyrium microscopicum</name>
    <dbReference type="NCBI Taxonomy" id="703497"/>
    <lineage>
        <taxon>Eukaryota</taxon>
        <taxon>Fungi</taxon>
        <taxon>Dikarya</taxon>
        <taxon>Ascomycota</taxon>
        <taxon>Pezizomycotina</taxon>
        <taxon>Dothideomycetes</taxon>
        <taxon>Dothideomycetes incertae sedis</taxon>
        <taxon>Microthyriales</taxon>
        <taxon>Microthyriaceae</taxon>
        <taxon>Microthyrium</taxon>
    </lineage>
</organism>
<gene>
    <name evidence="1" type="ORF">BT63DRAFT_438211</name>
</gene>
<keyword evidence="2" id="KW-1185">Reference proteome</keyword>
<proteinExistence type="predicted"/>
<evidence type="ECO:0000313" key="1">
    <source>
        <dbReference type="EMBL" id="KAF2672415.1"/>
    </source>
</evidence>
<sequence length="75" mass="8516">MRSTQGLHGQSATLPIRSYEELVLQVTPQETSSGFPFLRLPGELRNQIYELVFGKNVYYIDTGCKSRPRQPQISS</sequence>
<dbReference type="OrthoDB" id="5413827at2759"/>